<feature type="transmembrane region" description="Helical" evidence="11">
    <location>
        <begin position="6"/>
        <end position="30"/>
    </location>
</feature>
<feature type="transmembrane region" description="Helical" evidence="11">
    <location>
        <begin position="427"/>
        <end position="445"/>
    </location>
</feature>
<evidence type="ECO:0000256" key="1">
    <source>
        <dbReference type="ARBA" id="ARBA00001947"/>
    </source>
</evidence>
<dbReference type="GO" id="GO:0006508">
    <property type="term" value="P:proteolysis"/>
    <property type="evidence" value="ECO:0007669"/>
    <property type="project" value="UniProtKB-KW"/>
</dbReference>
<evidence type="ECO:0000313" key="13">
    <source>
        <dbReference type="EMBL" id="KZN32917.1"/>
    </source>
</evidence>
<dbReference type="PANTHER" id="PTHR42837:SF2">
    <property type="entry name" value="MEMBRANE METALLOPROTEASE ARASP2, CHLOROPLASTIC-RELATED"/>
    <property type="match status" value="1"/>
</dbReference>
<evidence type="ECO:0000256" key="9">
    <source>
        <dbReference type="ARBA" id="ARBA00023049"/>
    </source>
</evidence>
<evidence type="ECO:0000259" key="12">
    <source>
        <dbReference type="SMART" id="SM00228"/>
    </source>
</evidence>
<feature type="transmembrane region" description="Helical" evidence="11">
    <location>
        <begin position="375"/>
        <end position="397"/>
    </location>
</feature>
<evidence type="ECO:0000313" key="14">
    <source>
        <dbReference type="Proteomes" id="UP000076643"/>
    </source>
</evidence>
<organism evidence="13 14">
    <name type="scientific">Pseudoalteromonas luteoviolacea DSM 6061</name>
    <dbReference type="NCBI Taxonomy" id="1365250"/>
    <lineage>
        <taxon>Bacteria</taxon>
        <taxon>Pseudomonadati</taxon>
        <taxon>Pseudomonadota</taxon>
        <taxon>Gammaproteobacteria</taxon>
        <taxon>Alteromonadales</taxon>
        <taxon>Pseudoalteromonadaceae</taxon>
        <taxon>Pseudoalteromonas</taxon>
    </lineage>
</organism>
<feature type="domain" description="PDZ" evidence="12">
    <location>
        <begin position="211"/>
        <end position="280"/>
    </location>
</feature>
<dbReference type="EC" id="3.4.24.-" evidence="11"/>
<keyword evidence="11" id="KW-0479">Metal-binding</keyword>
<dbReference type="InterPro" id="IPR036034">
    <property type="entry name" value="PDZ_sf"/>
</dbReference>
<evidence type="ECO:0000256" key="7">
    <source>
        <dbReference type="ARBA" id="ARBA00022833"/>
    </source>
</evidence>
<keyword evidence="5 11" id="KW-0812">Transmembrane</keyword>
<keyword evidence="4" id="KW-0645">Protease</keyword>
<dbReference type="CDD" id="cd06163">
    <property type="entry name" value="S2P-M50_PDZ_RseP-like"/>
    <property type="match status" value="2"/>
</dbReference>
<dbReference type="Pfam" id="PF02163">
    <property type="entry name" value="Peptidase_M50"/>
    <property type="match status" value="1"/>
</dbReference>
<gene>
    <name evidence="13" type="ORF">N475_20570</name>
</gene>
<dbReference type="InterPro" id="IPR004387">
    <property type="entry name" value="Pept_M50_Zn"/>
</dbReference>
<dbReference type="PANTHER" id="PTHR42837">
    <property type="entry name" value="REGULATOR OF SIGMA-E PROTEASE RSEP"/>
    <property type="match status" value="1"/>
</dbReference>
<proteinExistence type="inferred from homology"/>
<name>A0A166VIS3_9GAMM</name>
<comment type="caution">
    <text evidence="13">The sequence shown here is derived from an EMBL/GenBank/DDBJ whole genome shotgun (WGS) entry which is preliminary data.</text>
</comment>
<dbReference type="Gene3D" id="2.30.42.10">
    <property type="match status" value="2"/>
</dbReference>
<evidence type="ECO:0000256" key="5">
    <source>
        <dbReference type="ARBA" id="ARBA00022692"/>
    </source>
</evidence>
<dbReference type="NCBIfam" id="NF008046">
    <property type="entry name" value="PRK10779.1"/>
    <property type="match status" value="1"/>
</dbReference>
<evidence type="ECO:0000256" key="6">
    <source>
        <dbReference type="ARBA" id="ARBA00022801"/>
    </source>
</evidence>
<dbReference type="STRING" id="43657.S4054249_06650"/>
<dbReference type="NCBIfam" id="TIGR00054">
    <property type="entry name" value="RIP metalloprotease RseP"/>
    <property type="match status" value="1"/>
</dbReference>
<keyword evidence="6 11" id="KW-0378">Hydrolase</keyword>
<comment type="similarity">
    <text evidence="3 11">Belongs to the peptidase M50B family.</text>
</comment>
<dbReference type="Proteomes" id="UP000076643">
    <property type="component" value="Unassembled WGS sequence"/>
</dbReference>
<dbReference type="SUPFAM" id="SSF50156">
    <property type="entry name" value="PDZ domain-like"/>
    <property type="match status" value="2"/>
</dbReference>
<feature type="transmembrane region" description="Helical" evidence="11">
    <location>
        <begin position="95"/>
        <end position="121"/>
    </location>
</feature>
<evidence type="ECO:0000256" key="8">
    <source>
        <dbReference type="ARBA" id="ARBA00022989"/>
    </source>
</evidence>
<dbReference type="AlphaFoldDB" id="A0A166VIS3"/>
<keyword evidence="7 11" id="KW-0862">Zinc</keyword>
<keyword evidence="9 11" id="KW-0482">Metalloprotease</keyword>
<dbReference type="GO" id="GO:0004222">
    <property type="term" value="F:metalloendopeptidase activity"/>
    <property type="evidence" value="ECO:0007669"/>
    <property type="project" value="InterPro"/>
</dbReference>
<evidence type="ECO:0000256" key="4">
    <source>
        <dbReference type="ARBA" id="ARBA00022670"/>
    </source>
</evidence>
<evidence type="ECO:0000256" key="10">
    <source>
        <dbReference type="ARBA" id="ARBA00023136"/>
    </source>
</evidence>
<keyword evidence="10 11" id="KW-0472">Membrane</keyword>
<comment type="cofactor">
    <cofactor evidence="1 11">
        <name>Zn(2+)</name>
        <dbReference type="ChEBI" id="CHEBI:29105"/>
    </cofactor>
</comment>
<dbReference type="GO" id="GO:0016020">
    <property type="term" value="C:membrane"/>
    <property type="evidence" value="ECO:0007669"/>
    <property type="project" value="UniProtKB-SubCell"/>
</dbReference>
<keyword evidence="14" id="KW-1185">Reference proteome</keyword>
<dbReference type="GO" id="GO:0046872">
    <property type="term" value="F:metal ion binding"/>
    <property type="evidence" value="ECO:0007669"/>
    <property type="project" value="UniProtKB-KW"/>
</dbReference>
<dbReference type="InterPro" id="IPR001478">
    <property type="entry name" value="PDZ"/>
</dbReference>
<dbReference type="InterPro" id="IPR008915">
    <property type="entry name" value="Peptidase_M50"/>
</dbReference>
<accession>A0A166VIS3</accession>
<evidence type="ECO:0000256" key="3">
    <source>
        <dbReference type="ARBA" id="ARBA00007931"/>
    </source>
</evidence>
<feature type="domain" description="PDZ" evidence="12">
    <location>
        <begin position="108"/>
        <end position="187"/>
    </location>
</feature>
<comment type="subcellular location">
    <subcellularLocation>
        <location evidence="2">Membrane</location>
        <topology evidence="2">Multi-pass membrane protein</topology>
    </subcellularLocation>
</comment>
<dbReference type="PATRIC" id="fig|1365250.3.peg.3945"/>
<evidence type="ECO:0000256" key="11">
    <source>
        <dbReference type="RuleBase" id="RU362031"/>
    </source>
</evidence>
<protein>
    <recommendedName>
        <fullName evidence="11">Zinc metalloprotease</fullName>
        <ecNumber evidence="11">3.4.24.-</ecNumber>
    </recommendedName>
</protein>
<sequence>MMFDFFWNLGSFIVALSILVAVHEYGHFWVARKAGVKVLRFSIGFGKPLFTWYDKMGTEYAISVIPLGGYVRMLDSRVDDVDENSIDKTLDSKSVYARMAVAAAGPAANFLFAIVALAIMYSVGVQNVKPVVGTVSESSIAQRAGILPGDALKRIGGEEVNSWQEVNFAVMSGLGEQRLEIKVVDANGQIAIRTLDVSNWKLDQKDVAPLASIGINPYRPDITTELAVIARDSAAERAQLQAQDVIVSFNQQGVTNWAHFVGLVQQAANQPSVLSVLRNGQEITLNVTPDGKELSDGQVIGYLGVVPKQKSWPEGYIETRQYGVFDSIVLGVQKTYALTALSFDMIGNLITGQVSVQNISGPVGIAVGAGDSVSYGLVAFLSFLALISVNLGVFNLLPLPMLDGGHLMYYLIELIRKKPVSEKTQELGYKLGAMMLLALTCFALFNDVSRL</sequence>
<dbReference type="EMBL" id="AUYB01000126">
    <property type="protein sequence ID" value="KZN32917.1"/>
    <property type="molecule type" value="Genomic_DNA"/>
</dbReference>
<keyword evidence="8 11" id="KW-1133">Transmembrane helix</keyword>
<dbReference type="SMART" id="SM00228">
    <property type="entry name" value="PDZ"/>
    <property type="match status" value="2"/>
</dbReference>
<evidence type="ECO:0000256" key="2">
    <source>
        <dbReference type="ARBA" id="ARBA00004141"/>
    </source>
</evidence>
<reference evidence="13 14" key="1">
    <citation type="submission" date="2013-07" db="EMBL/GenBank/DDBJ databases">
        <title>Comparative Genomic and Metabolomic Analysis of Twelve Strains of Pseudoalteromonas luteoviolacea.</title>
        <authorList>
            <person name="Vynne N.G."/>
            <person name="Mansson M."/>
            <person name="Gram L."/>
        </authorList>
    </citation>
    <scope>NUCLEOTIDE SEQUENCE [LARGE SCALE GENOMIC DNA]</scope>
    <source>
        <strain evidence="13 14">DSM 6061</strain>
    </source>
</reference>